<evidence type="ECO:0000256" key="6">
    <source>
        <dbReference type="SAM" id="Phobius"/>
    </source>
</evidence>
<evidence type="ECO:0000256" key="5">
    <source>
        <dbReference type="ARBA" id="ARBA00023136"/>
    </source>
</evidence>
<dbReference type="Proteomes" id="UP001527090">
    <property type="component" value="Unassembled WGS sequence"/>
</dbReference>
<keyword evidence="10" id="KW-1185">Reference proteome</keyword>
<dbReference type="InterPro" id="IPR025857">
    <property type="entry name" value="MacB_PCD"/>
</dbReference>
<evidence type="ECO:0000259" key="7">
    <source>
        <dbReference type="Pfam" id="PF02687"/>
    </source>
</evidence>
<dbReference type="RefSeq" id="WP_268632809.1">
    <property type="nucleotide sequence ID" value="NZ_JAMDLY010000019.1"/>
</dbReference>
<keyword evidence="5 6" id="KW-0472">Membrane</keyword>
<keyword evidence="2" id="KW-1003">Cell membrane</keyword>
<dbReference type="PANTHER" id="PTHR30572">
    <property type="entry name" value="MEMBRANE COMPONENT OF TRANSPORTER-RELATED"/>
    <property type="match status" value="1"/>
</dbReference>
<feature type="domain" description="MacB-like periplasmic core" evidence="8">
    <location>
        <begin position="117"/>
        <end position="281"/>
    </location>
</feature>
<proteinExistence type="predicted"/>
<sequence>MNFIKRACLSVQARKGKSLILFAVFLVLTNLVLAGFAIQNVTKTANDLARKKLGVDVTLGLDGEKLQKHVQKQRLENPNERIHRPEISTEEADKLADSPYVKEFNYVKDSQGVADGYTPINADQGDNAVGGSVGGSQGNIKMPNTLIQGVRISDLLKEFTDETNKMIDGRSITPEDKDQKVALVEKQLAEQNNLQVGDQLKIQAQDETSTIDLEIIGIYEMSTIDSNMESAPPLFHPSNKVYVSYGSLKEFSENKETKGSPIDQAIYYLNDPNHIEDFKAEGKKTGIDFDLFKLDAHDALYRKMVGLIENVASTSKWIIYLVSFAGAIILGLIITLAIKDRRKELGILLAIGEKKGKLIGQLLVEVLCIGALAFSLSVFTGGTVSQKMGDSLLQNEVASYDQDEQAENNPGFSFGMKPDQAQDVEPISDIDVRVTSEDMLKLGLLGVVIAIFSTILPALSILRLNPKDILLKHE</sequence>
<keyword evidence="3 6" id="KW-0812">Transmembrane</keyword>
<protein>
    <submittedName>
        <fullName evidence="9">ABC transporter permease</fullName>
    </submittedName>
</protein>
<evidence type="ECO:0000259" key="8">
    <source>
        <dbReference type="Pfam" id="PF12704"/>
    </source>
</evidence>
<evidence type="ECO:0000256" key="3">
    <source>
        <dbReference type="ARBA" id="ARBA00022692"/>
    </source>
</evidence>
<evidence type="ECO:0000313" key="9">
    <source>
        <dbReference type="EMBL" id="MCY9532313.1"/>
    </source>
</evidence>
<feature type="transmembrane region" description="Helical" evidence="6">
    <location>
        <begin position="442"/>
        <end position="462"/>
    </location>
</feature>
<keyword evidence="4 6" id="KW-1133">Transmembrane helix</keyword>
<reference evidence="9 10" key="1">
    <citation type="submission" date="2022-05" db="EMBL/GenBank/DDBJ databases">
        <title>Genome Sequencing of Bee-Associated Microbes.</title>
        <authorList>
            <person name="Dunlap C."/>
        </authorList>
    </citation>
    <scope>NUCLEOTIDE SEQUENCE [LARGE SCALE GENOMIC DNA]</scope>
    <source>
        <strain evidence="9 10">NRRL NRS-750</strain>
    </source>
</reference>
<organism evidence="9 10">
    <name type="scientific">Paenibacillus alvei</name>
    <name type="common">Bacillus alvei</name>
    <dbReference type="NCBI Taxonomy" id="44250"/>
    <lineage>
        <taxon>Bacteria</taxon>
        <taxon>Bacillati</taxon>
        <taxon>Bacillota</taxon>
        <taxon>Bacilli</taxon>
        <taxon>Bacillales</taxon>
        <taxon>Paenibacillaceae</taxon>
        <taxon>Paenibacillus</taxon>
    </lineage>
</organism>
<dbReference type="Pfam" id="PF02687">
    <property type="entry name" value="FtsX"/>
    <property type="match status" value="1"/>
</dbReference>
<feature type="transmembrane region" description="Helical" evidence="6">
    <location>
        <begin position="317"/>
        <end position="338"/>
    </location>
</feature>
<evidence type="ECO:0000256" key="2">
    <source>
        <dbReference type="ARBA" id="ARBA00022475"/>
    </source>
</evidence>
<evidence type="ECO:0000256" key="4">
    <source>
        <dbReference type="ARBA" id="ARBA00022989"/>
    </source>
</evidence>
<feature type="transmembrane region" description="Helical" evidence="6">
    <location>
        <begin position="358"/>
        <end position="379"/>
    </location>
</feature>
<gene>
    <name evidence="9" type="ORF">M5X04_23685</name>
</gene>
<feature type="domain" description="ABC3 transporter permease C-terminal" evidence="7">
    <location>
        <begin position="318"/>
        <end position="466"/>
    </location>
</feature>
<dbReference type="InterPro" id="IPR003838">
    <property type="entry name" value="ABC3_permease_C"/>
</dbReference>
<accession>A0ABT4EI59</accession>
<dbReference type="InterPro" id="IPR050250">
    <property type="entry name" value="Macrolide_Exporter_MacB"/>
</dbReference>
<dbReference type="EMBL" id="JAMDLY010000019">
    <property type="protein sequence ID" value="MCY9532313.1"/>
    <property type="molecule type" value="Genomic_DNA"/>
</dbReference>
<evidence type="ECO:0000256" key="1">
    <source>
        <dbReference type="ARBA" id="ARBA00004651"/>
    </source>
</evidence>
<dbReference type="Pfam" id="PF12704">
    <property type="entry name" value="MacB_PCD"/>
    <property type="match status" value="1"/>
</dbReference>
<evidence type="ECO:0000313" key="10">
    <source>
        <dbReference type="Proteomes" id="UP001527090"/>
    </source>
</evidence>
<dbReference type="PANTHER" id="PTHR30572:SF9">
    <property type="entry name" value="ABC TRANSPORTER PERMEASE PROTEIN"/>
    <property type="match status" value="1"/>
</dbReference>
<comment type="caution">
    <text evidence="9">The sequence shown here is derived from an EMBL/GenBank/DDBJ whole genome shotgun (WGS) entry which is preliminary data.</text>
</comment>
<name>A0ABT4EI59_PAEAL</name>
<comment type="subcellular location">
    <subcellularLocation>
        <location evidence="1">Cell membrane</location>
        <topology evidence="1">Multi-pass membrane protein</topology>
    </subcellularLocation>
</comment>